<dbReference type="AlphaFoldDB" id="A0A182U5N6"/>
<evidence type="ECO:0000256" key="6">
    <source>
        <dbReference type="ARBA" id="ARBA00023242"/>
    </source>
</evidence>
<organism evidence="10 11">
    <name type="scientific">Anopheles melas</name>
    <dbReference type="NCBI Taxonomy" id="34690"/>
    <lineage>
        <taxon>Eukaryota</taxon>
        <taxon>Metazoa</taxon>
        <taxon>Ecdysozoa</taxon>
        <taxon>Arthropoda</taxon>
        <taxon>Hexapoda</taxon>
        <taxon>Insecta</taxon>
        <taxon>Pterygota</taxon>
        <taxon>Neoptera</taxon>
        <taxon>Endopterygota</taxon>
        <taxon>Diptera</taxon>
        <taxon>Nematocera</taxon>
        <taxon>Culicoidea</taxon>
        <taxon>Culicidae</taxon>
        <taxon>Anophelinae</taxon>
        <taxon>Anopheles</taxon>
    </lineage>
</organism>
<dbReference type="PANTHER" id="PTHR13100:SF10">
    <property type="entry name" value="CELL GROWTH-REGULATING NUCLEOLAR PROTEIN"/>
    <property type="match status" value="1"/>
</dbReference>
<reference evidence="10" key="2">
    <citation type="submission" date="2020-05" db="UniProtKB">
        <authorList>
            <consortium name="EnsemblMetazoa"/>
        </authorList>
    </citation>
    <scope>IDENTIFICATION</scope>
    <source>
        <strain evidence="10">CM1001059</strain>
    </source>
</reference>
<dbReference type="GO" id="GO:0000122">
    <property type="term" value="P:negative regulation of transcription by RNA polymerase II"/>
    <property type="evidence" value="ECO:0007669"/>
    <property type="project" value="TreeGrafter"/>
</dbReference>
<proteinExistence type="predicted"/>
<dbReference type="InterPro" id="IPR036236">
    <property type="entry name" value="Znf_C2H2_sf"/>
</dbReference>
<dbReference type="PANTHER" id="PTHR13100">
    <property type="entry name" value="CELL GROWTH-REGULATING NUCLEOLAR PROTEIN LYAR"/>
    <property type="match status" value="1"/>
</dbReference>
<dbReference type="Gene3D" id="3.30.1490.490">
    <property type="match status" value="1"/>
</dbReference>
<keyword evidence="4 7" id="KW-0863">Zinc-finger</keyword>
<evidence type="ECO:0000313" key="11">
    <source>
        <dbReference type="Proteomes" id="UP000075902"/>
    </source>
</evidence>
<sequence length="383" mass="42455">MVVFICNKCGESLKKQVVGAHASRCKGINVSCMDCQKDFTATTYNEHTSCISEAEKYSAKGFVPKVQKGAKKQESWVVMVRSIAQKHPNMSAGVRNVFNFIERTDNIPRKQKGFLNFFQNSCRIVSRQEVEAAWALIEKEMKTEKENGANGAQNRTDAPKQNGTAANADAGAVQNGKPQKRKTTEEVVESGEPEQKKQKKKKAKKEKTQNGNEVEVPAENGTADGETAKNGTPQKRKAEAVESSEPTEQSKKKKKKGKKDKNQEVEVPTENGTSADGDNAPAEEAEPTEQKKQKKKKAKKEKAQNGSVVEAEEKKEVAQPVTKQKKQKTPDPSNQPSRHRSFTLVQSNSGLPSFTLTRLCIRQSHWDRACWDFVSGGISFNLQ</sequence>
<feature type="domain" description="Zinc finger C2H2 LYAR-type" evidence="9">
    <location>
        <begin position="30"/>
        <end position="57"/>
    </location>
</feature>
<evidence type="ECO:0000256" key="7">
    <source>
        <dbReference type="PROSITE-ProRule" id="PRU01145"/>
    </source>
</evidence>
<evidence type="ECO:0000256" key="4">
    <source>
        <dbReference type="ARBA" id="ARBA00022771"/>
    </source>
</evidence>
<dbReference type="PROSITE" id="PS51804">
    <property type="entry name" value="ZF_C2HC_LYAR"/>
    <property type="match status" value="2"/>
</dbReference>
<dbReference type="GO" id="GO:0008270">
    <property type="term" value="F:zinc ion binding"/>
    <property type="evidence" value="ECO:0007669"/>
    <property type="project" value="UniProtKB-KW"/>
</dbReference>
<evidence type="ECO:0000256" key="8">
    <source>
        <dbReference type="SAM" id="MobiDB-lite"/>
    </source>
</evidence>
<dbReference type="Proteomes" id="UP000075902">
    <property type="component" value="Unassembled WGS sequence"/>
</dbReference>
<dbReference type="InterPro" id="IPR039999">
    <property type="entry name" value="LYAR"/>
</dbReference>
<evidence type="ECO:0000256" key="5">
    <source>
        <dbReference type="ARBA" id="ARBA00022833"/>
    </source>
</evidence>
<evidence type="ECO:0000313" key="10">
    <source>
        <dbReference type="EnsemblMetazoa" id="AMEC014356-PA"/>
    </source>
</evidence>
<accession>A0A182U5N6</accession>
<dbReference type="GO" id="GO:0005730">
    <property type="term" value="C:nucleolus"/>
    <property type="evidence" value="ECO:0007669"/>
    <property type="project" value="TreeGrafter"/>
</dbReference>
<evidence type="ECO:0000259" key="9">
    <source>
        <dbReference type="Pfam" id="PF08790"/>
    </source>
</evidence>
<keyword evidence="6" id="KW-0539">Nucleus</keyword>
<feature type="compositionally biased region" description="Polar residues" evidence="8">
    <location>
        <begin position="150"/>
        <end position="165"/>
    </location>
</feature>
<evidence type="ECO:0000256" key="2">
    <source>
        <dbReference type="ARBA" id="ARBA00022723"/>
    </source>
</evidence>
<evidence type="ECO:0000256" key="3">
    <source>
        <dbReference type="ARBA" id="ARBA00022737"/>
    </source>
</evidence>
<name>A0A182U5N6_9DIPT</name>
<protein>
    <recommendedName>
        <fullName evidence="9">Zinc finger C2H2 LYAR-type domain-containing protein</fullName>
    </recommendedName>
</protein>
<comment type="subcellular location">
    <subcellularLocation>
        <location evidence="1">Nucleus</location>
    </subcellularLocation>
</comment>
<feature type="region of interest" description="Disordered" evidence="8">
    <location>
        <begin position="144"/>
        <end position="340"/>
    </location>
</feature>
<dbReference type="EnsemblMetazoa" id="AMEC014356-RA">
    <property type="protein sequence ID" value="AMEC014356-PA"/>
    <property type="gene ID" value="AMEC014356"/>
</dbReference>
<keyword evidence="11" id="KW-1185">Reference proteome</keyword>
<dbReference type="VEuPathDB" id="VectorBase:AMEC014356"/>
<reference evidence="11" key="1">
    <citation type="submission" date="2014-01" db="EMBL/GenBank/DDBJ databases">
        <title>The Genome Sequence of Anopheles melas CM1001059_A (V2).</title>
        <authorList>
            <consortium name="The Broad Institute Genomics Platform"/>
            <person name="Neafsey D.E."/>
            <person name="Besansky N."/>
            <person name="Howell P."/>
            <person name="Walton C."/>
            <person name="Young S.K."/>
            <person name="Zeng Q."/>
            <person name="Gargeya S."/>
            <person name="Fitzgerald M."/>
            <person name="Haas B."/>
            <person name="Abouelleil A."/>
            <person name="Allen A.W."/>
            <person name="Alvarado L."/>
            <person name="Arachchi H.M."/>
            <person name="Berlin A.M."/>
            <person name="Chapman S.B."/>
            <person name="Gainer-Dewar J."/>
            <person name="Goldberg J."/>
            <person name="Griggs A."/>
            <person name="Gujja S."/>
            <person name="Hansen M."/>
            <person name="Howarth C."/>
            <person name="Imamovic A."/>
            <person name="Ireland A."/>
            <person name="Larimer J."/>
            <person name="McCowan C."/>
            <person name="Murphy C."/>
            <person name="Pearson M."/>
            <person name="Poon T.W."/>
            <person name="Priest M."/>
            <person name="Roberts A."/>
            <person name="Saif S."/>
            <person name="Shea T."/>
            <person name="Sisk P."/>
            <person name="Sykes S."/>
            <person name="Wortman J."/>
            <person name="Nusbaum C."/>
            <person name="Birren B."/>
        </authorList>
    </citation>
    <scope>NUCLEOTIDE SEQUENCE [LARGE SCALE GENOMIC DNA]</scope>
    <source>
        <strain evidence="11">CM1001059</strain>
    </source>
</reference>
<dbReference type="STRING" id="34690.A0A182U5N6"/>
<evidence type="ECO:0000256" key="1">
    <source>
        <dbReference type="ARBA" id="ARBA00004123"/>
    </source>
</evidence>
<keyword evidence="3" id="KW-0677">Repeat</keyword>
<dbReference type="SUPFAM" id="SSF57667">
    <property type="entry name" value="beta-beta-alpha zinc fingers"/>
    <property type="match status" value="2"/>
</dbReference>
<keyword evidence="5" id="KW-0862">Zinc</keyword>
<dbReference type="InterPro" id="IPR014898">
    <property type="entry name" value="Znf_C2H2_LYAR"/>
</dbReference>
<dbReference type="GO" id="GO:0006364">
    <property type="term" value="P:rRNA processing"/>
    <property type="evidence" value="ECO:0007669"/>
    <property type="project" value="TreeGrafter"/>
</dbReference>
<dbReference type="Pfam" id="PF08790">
    <property type="entry name" value="zf-LYAR"/>
    <property type="match status" value="1"/>
</dbReference>
<dbReference type="FunFam" id="3.30.1490.490:FF:000001">
    <property type="entry name" value="cell growth-regulating nucleolar protein-like"/>
    <property type="match status" value="1"/>
</dbReference>
<keyword evidence="2" id="KW-0479">Metal-binding</keyword>
<dbReference type="GO" id="GO:0003677">
    <property type="term" value="F:DNA binding"/>
    <property type="evidence" value="ECO:0007669"/>
    <property type="project" value="InterPro"/>
</dbReference>